<accession>A0A0E9SPT5</accession>
<sequence length="45" mass="5132">MFFRQNMLVSIFQSYAILMKVCINTFKVNLCAVFSSLKAACYSTV</sequence>
<reference evidence="1" key="2">
    <citation type="journal article" date="2015" name="Fish Shellfish Immunol.">
        <title>Early steps in the European eel (Anguilla anguilla)-Vibrio vulnificus interaction in the gills: Role of the RtxA13 toxin.</title>
        <authorList>
            <person name="Callol A."/>
            <person name="Pajuelo D."/>
            <person name="Ebbesson L."/>
            <person name="Teles M."/>
            <person name="MacKenzie S."/>
            <person name="Amaro C."/>
        </authorList>
    </citation>
    <scope>NUCLEOTIDE SEQUENCE</scope>
</reference>
<reference evidence="1" key="1">
    <citation type="submission" date="2014-11" db="EMBL/GenBank/DDBJ databases">
        <authorList>
            <person name="Amaro Gonzalez C."/>
        </authorList>
    </citation>
    <scope>NUCLEOTIDE SEQUENCE</scope>
</reference>
<dbReference type="AlphaFoldDB" id="A0A0E9SPT5"/>
<evidence type="ECO:0000313" key="1">
    <source>
        <dbReference type="EMBL" id="JAH43242.1"/>
    </source>
</evidence>
<name>A0A0E9SPT5_ANGAN</name>
<organism evidence="1">
    <name type="scientific">Anguilla anguilla</name>
    <name type="common">European freshwater eel</name>
    <name type="synonym">Muraena anguilla</name>
    <dbReference type="NCBI Taxonomy" id="7936"/>
    <lineage>
        <taxon>Eukaryota</taxon>
        <taxon>Metazoa</taxon>
        <taxon>Chordata</taxon>
        <taxon>Craniata</taxon>
        <taxon>Vertebrata</taxon>
        <taxon>Euteleostomi</taxon>
        <taxon>Actinopterygii</taxon>
        <taxon>Neopterygii</taxon>
        <taxon>Teleostei</taxon>
        <taxon>Anguilliformes</taxon>
        <taxon>Anguillidae</taxon>
        <taxon>Anguilla</taxon>
    </lineage>
</organism>
<dbReference type="EMBL" id="GBXM01065335">
    <property type="protein sequence ID" value="JAH43242.1"/>
    <property type="molecule type" value="Transcribed_RNA"/>
</dbReference>
<protein>
    <submittedName>
        <fullName evidence="1">Uncharacterized protein</fullName>
    </submittedName>
</protein>
<proteinExistence type="predicted"/>